<evidence type="ECO:0000313" key="2">
    <source>
        <dbReference type="Proteomes" id="UP000722125"/>
    </source>
</evidence>
<name>A0ABS5TVA2_9CELL</name>
<protein>
    <recommendedName>
        <fullName evidence="3">DUF11 domain-containing protein</fullName>
    </recommendedName>
</protein>
<evidence type="ECO:0000313" key="1">
    <source>
        <dbReference type="EMBL" id="MBT0993055.1"/>
    </source>
</evidence>
<sequence>MLAVIGAGTAGVQAASAVASYDEWSAAPPSGGLVLELPGRTQHGDQLALPADTLAELAPGDVRTVTLRVTNSSHDAQAVAPDHRWVVDGVDGDPGFVEPPRVDVAGLPHVLAPGASALVTVTVATPPQWAADNRGRAAQLVVRFVGTHV</sequence>
<proteinExistence type="predicted"/>
<accession>A0ABS5TVA2</accession>
<keyword evidence="2" id="KW-1185">Reference proteome</keyword>
<comment type="caution">
    <text evidence="1">The sequence shown here is derived from an EMBL/GenBank/DDBJ whole genome shotgun (WGS) entry which is preliminary data.</text>
</comment>
<reference evidence="1 2" key="1">
    <citation type="submission" date="2021-05" db="EMBL/GenBank/DDBJ databases">
        <title>Description of Cellulomonas sp. DKR-3 sp. nov.</title>
        <authorList>
            <person name="Dahal R.H."/>
            <person name="Chaudhary D.K."/>
        </authorList>
    </citation>
    <scope>NUCLEOTIDE SEQUENCE [LARGE SCALE GENOMIC DNA]</scope>
    <source>
        <strain evidence="1 2">DKR-3</strain>
    </source>
</reference>
<dbReference type="Proteomes" id="UP000722125">
    <property type="component" value="Unassembled WGS sequence"/>
</dbReference>
<organism evidence="1 2">
    <name type="scientific">Cellulomonas fulva</name>
    <dbReference type="NCBI Taxonomy" id="2835530"/>
    <lineage>
        <taxon>Bacteria</taxon>
        <taxon>Bacillati</taxon>
        <taxon>Actinomycetota</taxon>
        <taxon>Actinomycetes</taxon>
        <taxon>Micrococcales</taxon>
        <taxon>Cellulomonadaceae</taxon>
        <taxon>Cellulomonas</taxon>
    </lineage>
</organism>
<gene>
    <name evidence="1" type="ORF">KIN34_01950</name>
</gene>
<evidence type="ECO:0008006" key="3">
    <source>
        <dbReference type="Google" id="ProtNLM"/>
    </source>
</evidence>
<dbReference type="RefSeq" id="WP_214346032.1">
    <property type="nucleotide sequence ID" value="NZ_JAHBOH010000001.1"/>
</dbReference>
<dbReference type="EMBL" id="JAHBOH010000001">
    <property type="protein sequence ID" value="MBT0993055.1"/>
    <property type="molecule type" value="Genomic_DNA"/>
</dbReference>